<protein>
    <submittedName>
        <fullName evidence="4">1-acyl-sn-glycerol-3-phosphate acyltransferase</fullName>
    </submittedName>
</protein>
<gene>
    <name evidence="4" type="ORF">ERX40_05090</name>
</gene>
<dbReference type="Pfam" id="PF01553">
    <property type="entry name" value="Acyltransferase"/>
    <property type="match status" value="1"/>
</dbReference>
<proteinExistence type="predicted"/>
<dbReference type="GO" id="GO:0006654">
    <property type="term" value="P:phosphatidic acid biosynthetic process"/>
    <property type="evidence" value="ECO:0007669"/>
    <property type="project" value="TreeGrafter"/>
</dbReference>
<dbReference type="AlphaFoldDB" id="A0A9Q8FRQ3"/>
<sequence>MYKFFASLLYLIIVVIRRKLKVIDKKYLPKEPGYILTCTHRSMVEIVILALAVYPQEVNYMAKKELFKNKFMNGFFSSVGAFPVNRENPGPSTLKTPVKLLKENKTVGMFPSGSRNEGAPIKKGAATIAVLSKKQIVPAVYQGPLSFSSLLFGKEKAVIQFSPSIDPNDYDMSKAEAIAAITRDVDARMKMMSEALEKKITEK</sequence>
<dbReference type="InterPro" id="IPR002123">
    <property type="entry name" value="Plipid/glycerol_acylTrfase"/>
</dbReference>
<dbReference type="Proteomes" id="UP000295280">
    <property type="component" value="Unassembled WGS sequence"/>
</dbReference>
<evidence type="ECO:0000313" key="5">
    <source>
        <dbReference type="Proteomes" id="UP000295280"/>
    </source>
</evidence>
<dbReference type="SUPFAM" id="SSF69593">
    <property type="entry name" value="Glycerol-3-phosphate (1)-acyltransferase"/>
    <property type="match status" value="1"/>
</dbReference>
<name>A0A9Q8FRQ3_9STAP</name>
<dbReference type="SMART" id="SM00563">
    <property type="entry name" value="PlsC"/>
    <property type="match status" value="1"/>
</dbReference>
<keyword evidence="2 4" id="KW-0012">Acyltransferase</keyword>
<accession>A0A9Q8FRQ3</accession>
<dbReference type="GO" id="GO:0003841">
    <property type="term" value="F:1-acylglycerol-3-phosphate O-acyltransferase activity"/>
    <property type="evidence" value="ECO:0007669"/>
    <property type="project" value="TreeGrafter"/>
</dbReference>
<keyword evidence="5" id="KW-1185">Reference proteome</keyword>
<keyword evidence="1" id="KW-0808">Transferase</keyword>
<evidence type="ECO:0000313" key="4">
    <source>
        <dbReference type="EMBL" id="TDM04551.1"/>
    </source>
</evidence>
<evidence type="ECO:0000256" key="1">
    <source>
        <dbReference type="ARBA" id="ARBA00022679"/>
    </source>
</evidence>
<dbReference type="RefSeq" id="WP_133417409.1">
    <property type="nucleotide sequence ID" value="NZ_SCWD01000001.1"/>
</dbReference>
<evidence type="ECO:0000259" key="3">
    <source>
        <dbReference type="SMART" id="SM00563"/>
    </source>
</evidence>
<dbReference type="PANTHER" id="PTHR10434:SF40">
    <property type="entry name" value="1-ACYL-SN-GLYCEROL-3-PHOSPHATE ACYLTRANSFERASE"/>
    <property type="match status" value="1"/>
</dbReference>
<organism evidence="4 5">
    <name type="scientific">Macrococcus carouselicus</name>
    <dbReference type="NCBI Taxonomy" id="69969"/>
    <lineage>
        <taxon>Bacteria</taxon>
        <taxon>Bacillati</taxon>
        <taxon>Bacillota</taxon>
        <taxon>Bacilli</taxon>
        <taxon>Bacillales</taxon>
        <taxon>Staphylococcaceae</taxon>
        <taxon>Macrococcus</taxon>
    </lineage>
</organism>
<evidence type="ECO:0000256" key="2">
    <source>
        <dbReference type="ARBA" id="ARBA00023315"/>
    </source>
</evidence>
<reference evidence="4 5" key="1">
    <citation type="submission" date="2019-01" db="EMBL/GenBank/DDBJ databases">
        <title>Draft genome sequences of the type strains of six Macrococcus species.</title>
        <authorList>
            <person name="Mazhar S."/>
            <person name="Altermann E."/>
            <person name="Hill C."/>
            <person name="Mcauliffe O."/>
        </authorList>
    </citation>
    <scope>NUCLEOTIDE SEQUENCE [LARGE SCALE GENOMIC DNA]</scope>
    <source>
        <strain evidence="4 5">ATCC 51828</strain>
    </source>
</reference>
<dbReference type="PANTHER" id="PTHR10434">
    <property type="entry name" value="1-ACYL-SN-GLYCEROL-3-PHOSPHATE ACYLTRANSFERASE"/>
    <property type="match status" value="1"/>
</dbReference>
<dbReference type="OrthoDB" id="9803035at2"/>
<feature type="domain" description="Phospholipid/glycerol acyltransferase" evidence="3">
    <location>
        <begin position="34"/>
        <end position="144"/>
    </location>
</feature>
<dbReference type="EMBL" id="SCWD01000001">
    <property type="protein sequence ID" value="TDM04551.1"/>
    <property type="molecule type" value="Genomic_DNA"/>
</dbReference>
<dbReference type="CDD" id="cd07989">
    <property type="entry name" value="LPLAT_AGPAT-like"/>
    <property type="match status" value="1"/>
</dbReference>
<comment type="caution">
    <text evidence="4">The sequence shown here is derived from an EMBL/GenBank/DDBJ whole genome shotgun (WGS) entry which is preliminary data.</text>
</comment>